<comment type="caution">
    <text evidence="1">The sequence shown here is derived from an EMBL/GenBank/DDBJ whole genome shotgun (WGS) entry which is preliminary data.</text>
</comment>
<name>A0ACC2RE72_9FUNG</name>
<organism evidence="1 2">
    <name type="scientific">Entomophthora muscae</name>
    <dbReference type="NCBI Taxonomy" id="34485"/>
    <lineage>
        <taxon>Eukaryota</taxon>
        <taxon>Fungi</taxon>
        <taxon>Fungi incertae sedis</taxon>
        <taxon>Zoopagomycota</taxon>
        <taxon>Entomophthoromycotina</taxon>
        <taxon>Entomophthoromycetes</taxon>
        <taxon>Entomophthorales</taxon>
        <taxon>Entomophthoraceae</taxon>
        <taxon>Entomophthora</taxon>
    </lineage>
</organism>
<proteinExistence type="predicted"/>
<sequence length="216" mass="24211">MSARDSDYSYNYIFKFIIIGERGTGKSCLLRQFIDKKFTDNISQTIGVDFGTRIIAVEDQRIKLQIWDTAGQERFKSITRSYYRGAAGALLVYDISRRSTFTHVSNWLEDLKKSNTPNIFMVLVGNKSDLSDHREVSYEEANRFAQINGMQFIEASAKSGDMVDDCFIEPSKKIYGLVLSGGVDFQAQDSGIQKKASVGASLSVPSSNRNSTWSCC</sequence>
<evidence type="ECO:0000313" key="1">
    <source>
        <dbReference type="EMBL" id="KAJ9048397.1"/>
    </source>
</evidence>
<dbReference type="EMBL" id="QTSX02007412">
    <property type="protein sequence ID" value="KAJ9048397.1"/>
    <property type="molecule type" value="Genomic_DNA"/>
</dbReference>
<evidence type="ECO:0000313" key="2">
    <source>
        <dbReference type="Proteomes" id="UP001165960"/>
    </source>
</evidence>
<dbReference type="Proteomes" id="UP001165960">
    <property type="component" value="Unassembled WGS sequence"/>
</dbReference>
<protein>
    <submittedName>
        <fullName evidence="1">Ras- protein Rab-14</fullName>
    </submittedName>
</protein>
<keyword evidence="2" id="KW-1185">Reference proteome</keyword>
<accession>A0ACC2RE72</accession>
<gene>
    <name evidence="1" type="primary">RAB14_2</name>
    <name evidence="1" type="ORF">DSO57_1035410</name>
</gene>
<reference evidence="1" key="1">
    <citation type="submission" date="2022-04" db="EMBL/GenBank/DDBJ databases">
        <title>Genome of the entomopathogenic fungus Entomophthora muscae.</title>
        <authorList>
            <person name="Elya C."/>
            <person name="Lovett B.R."/>
            <person name="Lee E."/>
            <person name="Macias A.M."/>
            <person name="Hajek A.E."/>
            <person name="De Bivort B.L."/>
            <person name="Kasson M.T."/>
            <person name="De Fine Licht H.H."/>
            <person name="Stajich J.E."/>
        </authorList>
    </citation>
    <scope>NUCLEOTIDE SEQUENCE</scope>
    <source>
        <strain evidence="1">Berkeley</strain>
    </source>
</reference>